<protein>
    <submittedName>
        <fullName evidence="1">Uncharacterized protein</fullName>
    </submittedName>
</protein>
<dbReference type="KEGG" id="theu:HPC62_06170"/>
<dbReference type="RefSeq" id="WP_172354224.1">
    <property type="nucleotide sequence ID" value="NZ_CP053661.1"/>
</dbReference>
<organism evidence="1 2">
    <name type="scientific">Thermoleptolyngbya sichuanensis A183</name>
    <dbReference type="NCBI Taxonomy" id="2737172"/>
    <lineage>
        <taxon>Bacteria</taxon>
        <taxon>Bacillati</taxon>
        <taxon>Cyanobacteriota</taxon>
        <taxon>Cyanophyceae</taxon>
        <taxon>Oculatellales</taxon>
        <taxon>Oculatellaceae</taxon>
        <taxon>Thermoleptolyngbya</taxon>
        <taxon>Thermoleptolyngbya sichuanensis</taxon>
    </lineage>
</organism>
<keyword evidence="2" id="KW-1185">Reference proteome</keyword>
<proteinExistence type="predicted"/>
<dbReference type="Proteomes" id="UP000505210">
    <property type="component" value="Chromosome"/>
</dbReference>
<reference evidence="1 2" key="1">
    <citation type="submission" date="2020-05" db="EMBL/GenBank/DDBJ databases">
        <title>Complete genome sequence of of a novel Thermoleptolyngbya strain isolated from hot springs of Ganzi, Sichuan China.</title>
        <authorList>
            <person name="Tang J."/>
            <person name="Daroch M."/>
            <person name="Li L."/>
            <person name="Waleron K."/>
            <person name="Waleron M."/>
            <person name="Waleron M."/>
        </authorList>
    </citation>
    <scope>NUCLEOTIDE SEQUENCE [LARGE SCALE GENOMIC DNA]</scope>
    <source>
        <strain evidence="1 2">PKUAC-SCTA183</strain>
    </source>
</reference>
<sequence length="169" mass="19224">MTQPKFASRAAWEQANLLMQPVFIRVLDNLRKALEQSPWKSTYRNDPIWPDGVSKETQQQVLALQHRLASATPEEAPDLQEALSRLPQPHPGYVLCLQHQAHQVNIDLWQLCYQICFRNYSPVLSLADTVVVEVDTSLLDDTGDVDWQKLDAKTAQLVEQMFASLPDIS</sequence>
<gene>
    <name evidence="1" type="ORF">HPC62_06170</name>
</gene>
<evidence type="ECO:0000313" key="1">
    <source>
        <dbReference type="EMBL" id="QKD81837.1"/>
    </source>
</evidence>
<name>A0A6M8BAM9_9CYAN</name>
<dbReference type="EMBL" id="CP053661">
    <property type="protein sequence ID" value="QKD81837.1"/>
    <property type="molecule type" value="Genomic_DNA"/>
</dbReference>
<accession>A0A6M8BAM9</accession>
<dbReference type="AlphaFoldDB" id="A0A6M8BAM9"/>
<evidence type="ECO:0000313" key="2">
    <source>
        <dbReference type="Proteomes" id="UP000505210"/>
    </source>
</evidence>